<dbReference type="HOGENOM" id="CLU_398600_0_0_1"/>
<feature type="transmembrane region" description="Helical" evidence="2">
    <location>
        <begin position="665"/>
        <end position="687"/>
    </location>
</feature>
<reference evidence="4 5" key="1">
    <citation type="journal article" date="2014" name="BMC Genomics">
        <title>Adaptive genomic structural variation in the grape powdery mildew pathogen, Erysiphe necator.</title>
        <authorList>
            <person name="Jones L."/>
            <person name="Riaz S."/>
            <person name="Morales-Cruz A."/>
            <person name="Amrine K.C."/>
            <person name="McGuire B."/>
            <person name="Gubler W.D."/>
            <person name="Walker M.A."/>
            <person name="Cantu D."/>
        </authorList>
    </citation>
    <scope>NUCLEOTIDE SEQUENCE [LARGE SCALE GENOMIC DNA]</scope>
    <source>
        <strain evidence="5">c</strain>
    </source>
</reference>
<evidence type="ECO:0000313" key="4">
    <source>
        <dbReference type="EMBL" id="KHJ31244.1"/>
    </source>
</evidence>
<feature type="domain" description="FHA" evidence="3">
    <location>
        <begin position="33"/>
        <end position="94"/>
    </location>
</feature>
<dbReference type="SUPFAM" id="SSF49879">
    <property type="entry name" value="SMAD/FHA domain"/>
    <property type="match status" value="1"/>
</dbReference>
<dbReference type="AlphaFoldDB" id="A0A0B1P3K7"/>
<keyword evidence="5" id="KW-1185">Reference proteome</keyword>
<evidence type="ECO:0000259" key="3">
    <source>
        <dbReference type="PROSITE" id="PS50006"/>
    </source>
</evidence>
<feature type="compositionally biased region" description="Basic and acidic residues" evidence="1">
    <location>
        <begin position="226"/>
        <end position="253"/>
    </location>
</feature>
<evidence type="ECO:0000256" key="2">
    <source>
        <dbReference type="SAM" id="Phobius"/>
    </source>
</evidence>
<gene>
    <name evidence="4" type="ORF">EV44_g2785</name>
</gene>
<evidence type="ECO:0000313" key="5">
    <source>
        <dbReference type="Proteomes" id="UP000030854"/>
    </source>
</evidence>
<sequence length="691" mass="76383">MMSIQAKITFTSLNDSIFPAKRVITLNSRLSKITVGRASKSSSKSLFSAGDNAWFDSPVMSRDHAEISLDSKCETLLLRDVGSMHGTSINNSQLVSYVPTSLCNGDVVIFGTEVKRGTETYPPCKFIVNYEISSQKTANTFAYPESSDFDDDDDISLGESDIEQNQVIGTVNDRNIKTIDSLLDSNHSPRISSNSNVAPISINEKVEGKVLESKKPATEKTTGGLEDIKKYRDLGKITPKSKEHTTSKSDDGRQSSLNPNSQNPIGLGILNVPKGITETQKLDTNKPTEKSTYSEASPRIAEAEAEASGDNIKNTTKPCNLANEPSINYYSSDGESDTQSEYRLSSCTDEELRVLLDDDLNSNHGSSLTFYNYDNHRDKKDKEQYNSSQCTAAESRLSPSITSTQYFMSSVTSSSRSVLSEHDDKCSIKSDENVLKNLTPQREKNLQTRVNRPSKSEETLEEERLRKLAFFKAREYNKAKFNLQANKDDRTSQNTPLKRQLPKQTCFKSPKALDEQSFVSTLIDNNQNDSPQKINGFNQYSLINISTPEDMKRDVNCGSSTDSSAVLNSGEEFTSKKAIKYQNENKLSVLSPTSNCNESGSLKCRKRKADELSGNSEDEVESCTIDSFFAPRDTINKNSAEAYHEKSTSYHSAPLSKRRKIMESLGYVALGSFAAAAGLFSVLVATAPEFS</sequence>
<dbReference type="EMBL" id="JNVN01003079">
    <property type="protein sequence ID" value="KHJ31244.1"/>
    <property type="molecule type" value="Genomic_DNA"/>
</dbReference>
<dbReference type="Proteomes" id="UP000030854">
    <property type="component" value="Unassembled WGS sequence"/>
</dbReference>
<protein>
    <submittedName>
        <fullName evidence="4">Putative fha domain protein</fullName>
    </submittedName>
</protein>
<dbReference type="InterPro" id="IPR008984">
    <property type="entry name" value="SMAD_FHA_dom_sf"/>
</dbReference>
<keyword evidence="2" id="KW-1133">Transmembrane helix</keyword>
<organism evidence="4 5">
    <name type="scientific">Uncinula necator</name>
    <name type="common">Grape powdery mildew</name>
    <dbReference type="NCBI Taxonomy" id="52586"/>
    <lineage>
        <taxon>Eukaryota</taxon>
        <taxon>Fungi</taxon>
        <taxon>Dikarya</taxon>
        <taxon>Ascomycota</taxon>
        <taxon>Pezizomycotina</taxon>
        <taxon>Leotiomycetes</taxon>
        <taxon>Erysiphales</taxon>
        <taxon>Erysiphaceae</taxon>
        <taxon>Erysiphe</taxon>
    </lineage>
</organism>
<evidence type="ECO:0000256" key="1">
    <source>
        <dbReference type="SAM" id="MobiDB-lite"/>
    </source>
</evidence>
<keyword evidence="2" id="KW-0812">Transmembrane</keyword>
<feature type="region of interest" description="Disordered" evidence="1">
    <location>
        <begin position="211"/>
        <end position="340"/>
    </location>
</feature>
<proteinExistence type="predicted"/>
<name>A0A0B1P3K7_UNCNE</name>
<comment type="caution">
    <text evidence="4">The sequence shown here is derived from an EMBL/GenBank/DDBJ whole genome shotgun (WGS) entry which is preliminary data.</text>
</comment>
<dbReference type="Gene3D" id="2.60.200.20">
    <property type="match status" value="1"/>
</dbReference>
<dbReference type="InterPro" id="IPR000253">
    <property type="entry name" value="FHA_dom"/>
</dbReference>
<dbReference type="PROSITE" id="PS50006">
    <property type="entry name" value="FHA_DOMAIN"/>
    <property type="match status" value="1"/>
</dbReference>
<feature type="compositionally biased region" description="Polar residues" evidence="1">
    <location>
        <begin position="311"/>
        <end position="340"/>
    </location>
</feature>
<accession>A0A0B1P3K7</accession>
<dbReference type="OMA" id="EVESCTI"/>
<dbReference type="Pfam" id="PF00498">
    <property type="entry name" value="FHA"/>
    <property type="match status" value="1"/>
</dbReference>
<dbReference type="SMART" id="SM00240">
    <property type="entry name" value="FHA"/>
    <property type="match status" value="1"/>
</dbReference>
<keyword evidence="2" id="KW-0472">Membrane</keyword>
<feature type="compositionally biased region" description="Polar residues" evidence="1">
    <location>
        <begin position="254"/>
        <end position="264"/>
    </location>
</feature>
<dbReference type="STRING" id="52586.A0A0B1P3K7"/>
<feature type="compositionally biased region" description="Basic and acidic residues" evidence="1">
    <location>
        <begin position="280"/>
        <end position="289"/>
    </location>
</feature>